<dbReference type="SUPFAM" id="SSF56219">
    <property type="entry name" value="DNase I-like"/>
    <property type="match status" value="1"/>
</dbReference>
<dbReference type="GO" id="GO:0003824">
    <property type="term" value="F:catalytic activity"/>
    <property type="evidence" value="ECO:0007669"/>
    <property type="project" value="InterPro"/>
</dbReference>
<evidence type="ECO:0000259" key="1">
    <source>
        <dbReference type="Pfam" id="PF03372"/>
    </source>
</evidence>
<evidence type="ECO:0000313" key="2">
    <source>
        <dbReference type="EMBL" id="PXX58160.1"/>
    </source>
</evidence>
<sequence length="346" mass="37447">MMGSTTGNSTTEPRAAGEYALVEPPDEEIRVLALNTWHSGSKVAGGVELLADLVLATRSSVVLLSEATEATTTVAAELARRGHEYNAVPSHDTGVLSVFPIEDSADLRWMVKARLNIHGRRLTVYSAHLEFRWYASNLPRGYGPGTPAPGEFSEYGFEKLPGGPVTEHAAIQRVNAASGRPDVISTFLADAKAELAEGASVIMGGDLNEPSLLDWTSATAKMFDHNGVVVPWETTRRLHEAGFTDAYRAIYPDPATHPGLTWPSDNPEVDVADLAWAPEADERDRVDYIFTNAPALHLTDVGIVGPRGSIVRGTRQEDITEDHFAATPPRWGSDHKGILATYRLAD</sequence>
<gene>
    <name evidence="2" type="ORF">DFR70_115133</name>
</gene>
<dbReference type="EMBL" id="QJKF01000015">
    <property type="protein sequence ID" value="PXX58160.1"/>
    <property type="molecule type" value="Genomic_DNA"/>
</dbReference>
<name>A0A318JT53_9NOCA</name>
<dbReference type="AlphaFoldDB" id="A0A318JT53"/>
<keyword evidence="3" id="KW-1185">Reference proteome</keyword>
<dbReference type="Gene3D" id="3.60.10.10">
    <property type="entry name" value="Endonuclease/exonuclease/phosphatase"/>
    <property type="match status" value="1"/>
</dbReference>
<dbReference type="Proteomes" id="UP000247569">
    <property type="component" value="Unassembled WGS sequence"/>
</dbReference>
<dbReference type="PANTHER" id="PTHR41349:SF1">
    <property type="entry name" value="PROTEIN CBG08683"/>
    <property type="match status" value="1"/>
</dbReference>
<evidence type="ECO:0000313" key="3">
    <source>
        <dbReference type="Proteomes" id="UP000247569"/>
    </source>
</evidence>
<dbReference type="Pfam" id="PF03372">
    <property type="entry name" value="Exo_endo_phos"/>
    <property type="match status" value="1"/>
</dbReference>
<organism evidence="2 3">
    <name type="scientific">Nocardia tenerifensis</name>
    <dbReference type="NCBI Taxonomy" id="228006"/>
    <lineage>
        <taxon>Bacteria</taxon>
        <taxon>Bacillati</taxon>
        <taxon>Actinomycetota</taxon>
        <taxon>Actinomycetes</taxon>
        <taxon>Mycobacteriales</taxon>
        <taxon>Nocardiaceae</taxon>
        <taxon>Nocardia</taxon>
    </lineage>
</organism>
<feature type="domain" description="Endonuclease/exonuclease/phosphatase" evidence="1">
    <location>
        <begin position="34"/>
        <end position="335"/>
    </location>
</feature>
<dbReference type="InterPro" id="IPR036691">
    <property type="entry name" value="Endo/exonu/phosph_ase_sf"/>
</dbReference>
<comment type="caution">
    <text evidence="2">The sequence shown here is derived from an EMBL/GenBank/DDBJ whole genome shotgun (WGS) entry which is preliminary data.</text>
</comment>
<protein>
    <recommendedName>
        <fullName evidence="1">Endonuclease/exonuclease/phosphatase domain-containing protein</fullName>
    </recommendedName>
</protein>
<reference evidence="2 3" key="1">
    <citation type="submission" date="2018-05" db="EMBL/GenBank/DDBJ databases">
        <title>Genomic Encyclopedia of Type Strains, Phase IV (KMG-IV): sequencing the most valuable type-strain genomes for metagenomic binning, comparative biology and taxonomic classification.</title>
        <authorList>
            <person name="Goeker M."/>
        </authorList>
    </citation>
    <scope>NUCLEOTIDE SEQUENCE [LARGE SCALE GENOMIC DNA]</scope>
    <source>
        <strain evidence="2 3">DSM 44704</strain>
    </source>
</reference>
<dbReference type="PANTHER" id="PTHR41349">
    <property type="match status" value="1"/>
</dbReference>
<proteinExistence type="predicted"/>
<accession>A0A318JT53</accession>
<dbReference type="InterPro" id="IPR005135">
    <property type="entry name" value="Endo/exonuclease/phosphatase"/>
</dbReference>